<dbReference type="EMBL" id="JBDZYD010000004">
    <property type="protein sequence ID" value="MEQ0559907.1"/>
    <property type="molecule type" value="Genomic_DNA"/>
</dbReference>
<organism evidence="6 7">
    <name type="scientific">Amycolatopsis melonis</name>
    <dbReference type="NCBI Taxonomy" id="3156488"/>
    <lineage>
        <taxon>Bacteria</taxon>
        <taxon>Bacillati</taxon>
        <taxon>Actinomycetota</taxon>
        <taxon>Actinomycetes</taxon>
        <taxon>Pseudonocardiales</taxon>
        <taxon>Pseudonocardiaceae</taxon>
        <taxon>Amycolatopsis</taxon>
    </lineage>
</organism>
<dbReference type="InterPro" id="IPR011611">
    <property type="entry name" value="PfkB_dom"/>
</dbReference>
<dbReference type="PANTHER" id="PTHR10584">
    <property type="entry name" value="SUGAR KINASE"/>
    <property type="match status" value="1"/>
</dbReference>
<evidence type="ECO:0000259" key="5">
    <source>
        <dbReference type="Pfam" id="PF00294"/>
    </source>
</evidence>
<reference evidence="6 7" key="1">
    <citation type="submission" date="2024-05" db="EMBL/GenBank/DDBJ databases">
        <authorList>
            <person name="Zhao H."/>
            <person name="Xu Y."/>
            <person name="Lin S."/>
            <person name="Spain J.C."/>
            <person name="Zhou N.-Y."/>
        </authorList>
    </citation>
    <scope>NUCLEOTIDE SEQUENCE [LARGE SCALE GENOMIC DNA]</scope>
    <source>
        <strain evidence="6 7">NEAU-NG30</strain>
    </source>
</reference>
<sequence>MDVEEAPVMFSEVVVAGQIARDLVIEVPEAPDADSSAPVRHRQELLGGKGANQAVALSQLGTSVSLVGVVGRDRTGDTLLAQARADRIGTAHVVRRAGVETALLVDVVDDDGRRRYLEHVPEGTLLTETDVFAASAPISAAGSLIVQLQQPAPAALLAARLAHTAGTRVVLDGAPQDDRLAGDLLALADVLRADGHEAELLTGRPVDDVAAAARAAAELRRRGPSLVVLEVGGQGNLFAGPEGTWFVPHVETAVVDPTGAGDALVATLTAALTRRRPLETAASLAVAAAAATTEHAGGRPHLSRPDLDRLQPRRLETVRA</sequence>
<keyword evidence="2" id="KW-0808">Transferase</keyword>
<evidence type="ECO:0000256" key="4">
    <source>
        <dbReference type="SAM" id="MobiDB-lite"/>
    </source>
</evidence>
<dbReference type="RefSeq" id="WP_348950318.1">
    <property type="nucleotide sequence ID" value="NZ_JBDZYD010000004.1"/>
</dbReference>
<feature type="compositionally biased region" description="Basic and acidic residues" evidence="4">
    <location>
        <begin position="303"/>
        <end position="320"/>
    </location>
</feature>
<feature type="region of interest" description="Disordered" evidence="4">
    <location>
        <begin position="291"/>
        <end position="320"/>
    </location>
</feature>
<evidence type="ECO:0000313" key="7">
    <source>
        <dbReference type="Proteomes" id="UP001440984"/>
    </source>
</evidence>
<dbReference type="SUPFAM" id="SSF53613">
    <property type="entry name" value="Ribokinase-like"/>
    <property type="match status" value="1"/>
</dbReference>
<evidence type="ECO:0000313" key="6">
    <source>
        <dbReference type="EMBL" id="MEQ0559907.1"/>
    </source>
</evidence>
<protein>
    <submittedName>
        <fullName evidence="6">PfkB family carbohydrate kinase</fullName>
    </submittedName>
</protein>
<dbReference type="GO" id="GO:0016301">
    <property type="term" value="F:kinase activity"/>
    <property type="evidence" value="ECO:0007669"/>
    <property type="project" value="UniProtKB-KW"/>
</dbReference>
<evidence type="ECO:0000256" key="2">
    <source>
        <dbReference type="ARBA" id="ARBA00022679"/>
    </source>
</evidence>
<evidence type="ECO:0000256" key="3">
    <source>
        <dbReference type="ARBA" id="ARBA00022777"/>
    </source>
</evidence>
<comment type="caution">
    <text evidence="6">The sequence shown here is derived from an EMBL/GenBank/DDBJ whole genome shotgun (WGS) entry which is preliminary data.</text>
</comment>
<dbReference type="InterPro" id="IPR002173">
    <property type="entry name" value="Carboh/pur_kinase_PfkB_CS"/>
</dbReference>
<keyword evidence="3 6" id="KW-0418">Kinase</keyword>
<dbReference type="Pfam" id="PF00294">
    <property type="entry name" value="PfkB"/>
    <property type="match status" value="1"/>
</dbReference>
<dbReference type="Proteomes" id="UP001440984">
    <property type="component" value="Unassembled WGS sequence"/>
</dbReference>
<name>A0ABV0LC76_9PSEU</name>
<comment type="similarity">
    <text evidence="1">Belongs to the carbohydrate kinase PfkB family.</text>
</comment>
<dbReference type="Gene3D" id="3.40.1190.20">
    <property type="match status" value="1"/>
</dbReference>
<evidence type="ECO:0000256" key="1">
    <source>
        <dbReference type="ARBA" id="ARBA00010688"/>
    </source>
</evidence>
<feature type="domain" description="Carbohydrate kinase PfkB" evidence="5">
    <location>
        <begin position="12"/>
        <end position="299"/>
    </location>
</feature>
<dbReference type="PANTHER" id="PTHR10584:SF166">
    <property type="entry name" value="RIBOKINASE"/>
    <property type="match status" value="1"/>
</dbReference>
<dbReference type="InterPro" id="IPR002139">
    <property type="entry name" value="Ribo/fructo_kinase"/>
</dbReference>
<gene>
    <name evidence="6" type="ORF">ABJI51_12550</name>
</gene>
<keyword evidence="7" id="KW-1185">Reference proteome</keyword>
<dbReference type="PROSITE" id="PS00583">
    <property type="entry name" value="PFKB_KINASES_1"/>
    <property type="match status" value="1"/>
</dbReference>
<accession>A0ABV0LC76</accession>
<dbReference type="PRINTS" id="PR00990">
    <property type="entry name" value="RIBOKINASE"/>
</dbReference>
<dbReference type="InterPro" id="IPR029056">
    <property type="entry name" value="Ribokinase-like"/>
</dbReference>
<proteinExistence type="inferred from homology"/>